<evidence type="ECO:0000256" key="5">
    <source>
        <dbReference type="ARBA" id="ARBA00023125"/>
    </source>
</evidence>
<evidence type="ECO:0000256" key="7">
    <source>
        <dbReference type="ARBA" id="ARBA00023242"/>
    </source>
</evidence>
<dbReference type="InterPro" id="IPR007219">
    <property type="entry name" value="XnlR_reg_dom"/>
</dbReference>
<dbReference type="GO" id="GO:0008270">
    <property type="term" value="F:zinc ion binding"/>
    <property type="evidence" value="ECO:0007669"/>
    <property type="project" value="InterPro"/>
</dbReference>
<keyword evidence="5" id="KW-0238">DNA-binding</keyword>
<dbReference type="AlphaFoldDB" id="A0A1Y1ZFB6"/>
<comment type="subcellular location">
    <subcellularLocation>
        <location evidence="1">Nucleus</location>
    </subcellularLocation>
</comment>
<dbReference type="PROSITE" id="PS00463">
    <property type="entry name" value="ZN2_CY6_FUNGAL_1"/>
    <property type="match status" value="1"/>
</dbReference>
<dbReference type="GO" id="GO:0005634">
    <property type="term" value="C:nucleus"/>
    <property type="evidence" value="ECO:0007669"/>
    <property type="project" value="UniProtKB-SubCell"/>
</dbReference>
<dbReference type="CDD" id="cd12148">
    <property type="entry name" value="fungal_TF_MHR"/>
    <property type="match status" value="1"/>
</dbReference>
<dbReference type="GO" id="GO:0000981">
    <property type="term" value="F:DNA-binding transcription factor activity, RNA polymerase II-specific"/>
    <property type="evidence" value="ECO:0007669"/>
    <property type="project" value="InterPro"/>
</dbReference>
<dbReference type="Proteomes" id="UP000193144">
    <property type="component" value="Unassembled WGS sequence"/>
</dbReference>
<feature type="region of interest" description="Disordered" evidence="8">
    <location>
        <begin position="1"/>
        <end position="24"/>
    </location>
</feature>
<accession>A0A1Y1ZFB6</accession>
<dbReference type="PANTHER" id="PTHR31313:SF81">
    <property type="entry name" value="TY1 ENHANCER ACTIVATOR"/>
    <property type="match status" value="1"/>
</dbReference>
<evidence type="ECO:0000256" key="2">
    <source>
        <dbReference type="ARBA" id="ARBA00022723"/>
    </source>
</evidence>
<evidence type="ECO:0000256" key="1">
    <source>
        <dbReference type="ARBA" id="ARBA00004123"/>
    </source>
</evidence>
<evidence type="ECO:0000313" key="10">
    <source>
        <dbReference type="EMBL" id="ORY08948.1"/>
    </source>
</evidence>
<dbReference type="InterPro" id="IPR051615">
    <property type="entry name" value="Transcr_Regulatory_Elem"/>
</dbReference>
<evidence type="ECO:0000256" key="3">
    <source>
        <dbReference type="ARBA" id="ARBA00022833"/>
    </source>
</evidence>
<evidence type="ECO:0000259" key="9">
    <source>
        <dbReference type="PROSITE" id="PS50048"/>
    </source>
</evidence>
<organism evidence="10 11">
    <name type="scientific">Clohesyomyces aquaticus</name>
    <dbReference type="NCBI Taxonomy" id="1231657"/>
    <lineage>
        <taxon>Eukaryota</taxon>
        <taxon>Fungi</taxon>
        <taxon>Dikarya</taxon>
        <taxon>Ascomycota</taxon>
        <taxon>Pezizomycotina</taxon>
        <taxon>Dothideomycetes</taxon>
        <taxon>Pleosporomycetidae</taxon>
        <taxon>Pleosporales</taxon>
        <taxon>Lindgomycetaceae</taxon>
        <taxon>Clohesyomyces</taxon>
    </lineage>
</organism>
<evidence type="ECO:0000256" key="4">
    <source>
        <dbReference type="ARBA" id="ARBA00023015"/>
    </source>
</evidence>
<dbReference type="Pfam" id="PF04082">
    <property type="entry name" value="Fungal_trans"/>
    <property type="match status" value="1"/>
</dbReference>
<dbReference type="SUPFAM" id="SSF57701">
    <property type="entry name" value="Zn2/Cys6 DNA-binding domain"/>
    <property type="match status" value="1"/>
</dbReference>
<protein>
    <submittedName>
        <fullName evidence="10">Fungal-specific transcription factor domain-domain-containing protein</fullName>
    </submittedName>
</protein>
<feature type="domain" description="Zn(2)-C6 fungal-type" evidence="9">
    <location>
        <begin position="32"/>
        <end position="63"/>
    </location>
</feature>
<gene>
    <name evidence="10" type="ORF">BCR34DRAFT_386535</name>
</gene>
<reference evidence="10 11" key="1">
    <citation type="submission" date="2016-07" db="EMBL/GenBank/DDBJ databases">
        <title>Pervasive Adenine N6-methylation of Active Genes in Fungi.</title>
        <authorList>
            <consortium name="DOE Joint Genome Institute"/>
            <person name="Mondo S.J."/>
            <person name="Dannebaum R.O."/>
            <person name="Kuo R.C."/>
            <person name="Labutti K."/>
            <person name="Haridas S."/>
            <person name="Kuo A."/>
            <person name="Salamov A."/>
            <person name="Ahrendt S.R."/>
            <person name="Lipzen A."/>
            <person name="Sullivan W."/>
            <person name="Andreopoulos W.B."/>
            <person name="Clum A."/>
            <person name="Lindquist E."/>
            <person name="Daum C."/>
            <person name="Ramamoorthy G.K."/>
            <person name="Gryganskyi A."/>
            <person name="Culley D."/>
            <person name="Magnuson J.K."/>
            <person name="James T.Y."/>
            <person name="O'Malley M.A."/>
            <person name="Stajich J.E."/>
            <person name="Spatafora J.W."/>
            <person name="Visel A."/>
            <person name="Grigoriev I.V."/>
        </authorList>
    </citation>
    <scope>NUCLEOTIDE SEQUENCE [LARGE SCALE GENOMIC DNA]</scope>
    <source>
        <strain evidence="10 11">CBS 115471</strain>
    </source>
</reference>
<dbReference type="Pfam" id="PF00172">
    <property type="entry name" value="Zn_clus"/>
    <property type="match status" value="1"/>
</dbReference>
<comment type="caution">
    <text evidence="10">The sequence shown here is derived from an EMBL/GenBank/DDBJ whole genome shotgun (WGS) entry which is preliminary data.</text>
</comment>
<feature type="compositionally biased region" description="Basic and acidic residues" evidence="8">
    <location>
        <begin position="1"/>
        <end position="10"/>
    </location>
</feature>
<proteinExistence type="predicted"/>
<dbReference type="PROSITE" id="PS50048">
    <property type="entry name" value="ZN2_CY6_FUNGAL_2"/>
    <property type="match status" value="1"/>
</dbReference>
<keyword evidence="4" id="KW-0805">Transcription regulation</keyword>
<dbReference type="SMART" id="SM00906">
    <property type="entry name" value="Fungal_trans"/>
    <property type="match status" value="1"/>
</dbReference>
<keyword evidence="6" id="KW-0804">Transcription</keyword>
<feature type="region of interest" description="Disordered" evidence="8">
    <location>
        <begin position="68"/>
        <end position="88"/>
    </location>
</feature>
<keyword evidence="3" id="KW-0862">Zinc</keyword>
<evidence type="ECO:0000313" key="11">
    <source>
        <dbReference type="Proteomes" id="UP000193144"/>
    </source>
</evidence>
<dbReference type="GO" id="GO:0006351">
    <property type="term" value="P:DNA-templated transcription"/>
    <property type="evidence" value="ECO:0007669"/>
    <property type="project" value="InterPro"/>
</dbReference>
<keyword evidence="2" id="KW-0479">Metal-binding</keyword>
<dbReference type="GO" id="GO:0003677">
    <property type="term" value="F:DNA binding"/>
    <property type="evidence" value="ECO:0007669"/>
    <property type="project" value="UniProtKB-KW"/>
</dbReference>
<dbReference type="InterPro" id="IPR001138">
    <property type="entry name" value="Zn2Cys6_DnaBD"/>
</dbReference>
<dbReference type="OrthoDB" id="2162761at2759"/>
<sequence length="801" mass="89639">MVIAHVKEENATSPALGQGEPKGGKRRCVQSACIPCRKRKSKCDGGTPECATCTAVYKTSCFYDAEGGRPKPTATPTSTAQKRDHASLASDSNSELLIGLVRTLPESDAYELFSQIRKDHPLDLASLAESWRTVTLPPSTSSAGLSLEGELSLLLGKPATTQTGESRHYGHTSSLGLVPEDENYTCSRITPVPEEHKNGTWSTVTQDIYFVNRLLELYFLWSHPFYVVFSHEAFYQDFRSGRHKYCSPLLVNAILAYACHFSDESQARVDPDDPRTAGDHFFAEARRLLFENEEPSLTTTQALCVMALREPSAGRDSSGFMYMGRCMRMCVELGLHLKDSIPPNLTESEIEVRKVTFWGCFVVDTAWSVCIGRITQLPRAAITLDKPMLLEPNHAGYYDKSGQSINGQVTTRLFIQESSVLAGLVNDNNFMFFAPRDRFTDRRLLQTHRNYQNWYQNLPSVLHLPDNVHVRPQPHILILHMYYHTIILHLFRPLLKVNLIHHNVTPRQMCIDCANKVSDLLRHYRLHYNLRACQLVLTHILLSVCIVHLLYSKESQTNADNLLEGLQALEEVSTCHYFGTRAFRIIHALAKTWSLRWPDALKNSPLIPKDDMSVVSPSVEGNAAGYPTRSSKSVSTNGYSAMTPRDISVRRESLSMFAQPHNGQHGHASQTQGHQVSMIGLHNPNAPLPFPSSTAPNMPHATADQQLFWTPIQGMGVPLVPRTYQHLSPMDLNSVLGNDDEWERMNRDGFKMSETWIQEPMDFNGNIHQSTSNIPPGHDASASIGNDGWWSNDGAGPTMMG</sequence>
<evidence type="ECO:0000256" key="8">
    <source>
        <dbReference type="SAM" id="MobiDB-lite"/>
    </source>
</evidence>
<dbReference type="CDD" id="cd00067">
    <property type="entry name" value="GAL4"/>
    <property type="match status" value="1"/>
</dbReference>
<evidence type="ECO:0000256" key="6">
    <source>
        <dbReference type="ARBA" id="ARBA00023163"/>
    </source>
</evidence>
<dbReference type="STRING" id="1231657.A0A1Y1ZFB6"/>
<dbReference type="EMBL" id="MCFA01000093">
    <property type="protein sequence ID" value="ORY08948.1"/>
    <property type="molecule type" value="Genomic_DNA"/>
</dbReference>
<dbReference type="PANTHER" id="PTHR31313">
    <property type="entry name" value="TY1 ENHANCER ACTIVATOR"/>
    <property type="match status" value="1"/>
</dbReference>
<dbReference type="InterPro" id="IPR036864">
    <property type="entry name" value="Zn2-C6_fun-type_DNA-bd_sf"/>
</dbReference>
<dbReference type="Gene3D" id="4.10.240.10">
    <property type="entry name" value="Zn(2)-C6 fungal-type DNA-binding domain"/>
    <property type="match status" value="1"/>
</dbReference>
<name>A0A1Y1ZFB6_9PLEO</name>
<keyword evidence="7" id="KW-0539">Nucleus</keyword>
<dbReference type="SMART" id="SM00066">
    <property type="entry name" value="GAL4"/>
    <property type="match status" value="1"/>
</dbReference>
<keyword evidence="11" id="KW-1185">Reference proteome</keyword>